<accession>A0A9W2ULT3</accession>
<feature type="compositionally biased region" description="Basic and acidic residues" evidence="3">
    <location>
        <begin position="40"/>
        <end position="49"/>
    </location>
</feature>
<dbReference type="Proteomes" id="UP001165780">
    <property type="component" value="Unplaced"/>
</dbReference>
<dbReference type="AlphaFoldDB" id="A0A9W2ULT3"/>
<dbReference type="RefSeq" id="XP_053747359.1">
    <property type="nucleotide sequence ID" value="XM_053891384.1"/>
</dbReference>
<reference evidence="5" key="1">
    <citation type="submission" date="2025-08" db="UniProtKB">
        <authorList>
            <consortium name="RefSeq"/>
        </authorList>
    </citation>
    <scope>IDENTIFICATION</scope>
    <source>
        <tissue evidence="5">Whole blood</tissue>
    </source>
</reference>
<gene>
    <name evidence="5" type="primary">LOC128773795</name>
</gene>
<feature type="compositionally biased region" description="Basic and acidic residues" evidence="3">
    <location>
        <begin position="258"/>
        <end position="285"/>
    </location>
</feature>
<dbReference type="InterPro" id="IPR002164">
    <property type="entry name" value="NAP_family"/>
</dbReference>
<proteinExistence type="inferred from homology"/>
<feature type="compositionally biased region" description="Acidic residues" evidence="3">
    <location>
        <begin position="107"/>
        <end position="153"/>
    </location>
</feature>
<feature type="region of interest" description="Disordered" evidence="3">
    <location>
        <begin position="1"/>
        <end position="49"/>
    </location>
</feature>
<name>A0A9W2ULT3_PANPR</name>
<feature type="region of interest" description="Disordered" evidence="3">
    <location>
        <begin position="82"/>
        <end position="285"/>
    </location>
</feature>
<organism evidence="4 5">
    <name type="scientific">Panthera pardus</name>
    <name type="common">Leopard</name>
    <name type="synonym">Felis pardus</name>
    <dbReference type="NCBI Taxonomy" id="9691"/>
    <lineage>
        <taxon>Eukaryota</taxon>
        <taxon>Metazoa</taxon>
        <taxon>Chordata</taxon>
        <taxon>Craniata</taxon>
        <taxon>Vertebrata</taxon>
        <taxon>Euteleostomi</taxon>
        <taxon>Mammalia</taxon>
        <taxon>Eutheria</taxon>
        <taxon>Laurasiatheria</taxon>
        <taxon>Carnivora</taxon>
        <taxon>Feliformia</taxon>
        <taxon>Felidae</taxon>
        <taxon>Pantherinae</taxon>
        <taxon>Panthera</taxon>
    </lineage>
</organism>
<evidence type="ECO:0000256" key="2">
    <source>
        <dbReference type="RuleBase" id="RU003876"/>
    </source>
</evidence>
<evidence type="ECO:0000256" key="3">
    <source>
        <dbReference type="SAM" id="MobiDB-lite"/>
    </source>
</evidence>
<keyword evidence="4" id="KW-1185">Reference proteome</keyword>
<protein>
    <submittedName>
        <fullName evidence="5">Testis-specific Y-encoded protein 1-like</fullName>
    </submittedName>
</protein>
<feature type="compositionally biased region" description="Gly residues" evidence="3">
    <location>
        <begin position="189"/>
        <end position="207"/>
    </location>
</feature>
<dbReference type="GO" id="GO:0006334">
    <property type="term" value="P:nucleosome assembly"/>
    <property type="evidence" value="ECO:0007669"/>
    <property type="project" value="InterPro"/>
</dbReference>
<sequence length="569" mass="64159">MEGGSQETRARGHTVFLDATEAPHDDGVGARMPRSAQEYPVRRETEVSGRREDLKLLVDNIISVAELLGLVEEGVEAAATEIHVLADEKDDQRKHEEDEGQAGEQDNYVEEGQEEEEEEDDFQEEEEWEEDDDDDEDEDVEDDFHEEEEDEEEQDHKRSRRRRSRRRNRNRRIRSKRRRRGKKVKSRRSGGGGAGAGPAAGGAGGLTKGAEREGGGSGAERLGGGWGRVKGSCGAGSGGAGATGLTRRAAGGRGKAGKGGEGRDGAGARRAGAEEQEKEEPKWKEQGGWCLGNAQELHVKQEEETQMSASLHPFLSLLEALQTEVQPLNTHASREDSQRKPSIWQRRQRHLQQRSALIQGIRGFWAKAFVNHPQMSALISKPDESMLRHMTNLKVEEHKFPRECRKILLFFGKNSYFQNEVVTKEYVLGLDGYRASHSSPIQWYPRYRQEAYRRRHDNSSLNFFNWFSDHSFAGSSRIAEIIIEDLWPNPLPYRSPAGLELRKDWDEPHLRRRECWDTPYTADGCLPEMSVLGMGQKLHRASSAVDRVQACPSQALLYPHVTRPPAQRA</sequence>
<dbReference type="Gene3D" id="3.30.1120.90">
    <property type="entry name" value="Nucleosome assembly protein"/>
    <property type="match status" value="1"/>
</dbReference>
<dbReference type="GeneID" id="128773795"/>
<dbReference type="SUPFAM" id="SSF143113">
    <property type="entry name" value="NAP-like"/>
    <property type="match status" value="1"/>
</dbReference>
<dbReference type="PANTHER" id="PTHR11875">
    <property type="entry name" value="TESTIS-SPECIFIC Y-ENCODED PROTEIN"/>
    <property type="match status" value="1"/>
</dbReference>
<dbReference type="GO" id="GO:0005634">
    <property type="term" value="C:nucleus"/>
    <property type="evidence" value="ECO:0007669"/>
    <property type="project" value="InterPro"/>
</dbReference>
<feature type="compositionally biased region" description="Basic residues" evidence="3">
    <location>
        <begin position="157"/>
        <end position="188"/>
    </location>
</feature>
<dbReference type="InterPro" id="IPR037231">
    <property type="entry name" value="NAP-like_sf"/>
</dbReference>
<evidence type="ECO:0000313" key="4">
    <source>
        <dbReference type="Proteomes" id="UP001165780"/>
    </source>
</evidence>
<feature type="compositionally biased region" description="Basic and acidic residues" evidence="3">
    <location>
        <begin position="84"/>
        <end position="97"/>
    </location>
</feature>
<dbReference type="Pfam" id="PF00956">
    <property type="entry name" value="NAP"/>
    <property type="match status" value="1"/>
</dbReference>
<feature type="compositionally biased region" description="Gly residues" evidence="3">
    <location>
        <begin position="215"/>
        <end position="242"/>
    </location>
</feature>
<comment type="similarity">
    <text evidence="1 2">Belongs to the nucleosome assembly protein (NAP) family.</text>
</comment>
<evidence type="ECO:0000256" key="1">
    <source>
        <dbReference type="ARBA" id="ARBA00009947"/>
    </source>
</evidence>
<evidence type="ECO:0000313" key="5">
    <source>
        <dbReference type="RefSeq" id="XP_053747359.1"/>
    </source>
</evidence>